<protein>
    <recommendedName>
        <fullName evidence="1">Serine aminopeptidase S33 domain-containing protein</fullName>
    </recommendedName>
</protein>
<accession>A0A226H0X4</accession>
<evidence type="ECO:0000313" key="2">
    <source>
        <dbReference type="EMBL" id="OXA87664.1"/>
    </source>
</evidence>
<dbReference type="PANTHER" id="PTHR43265:SF1">
    <property type="entry name" value="ESTERASE ESTD"/>
    <property type="match status" value="1"/>
</dbReference>
<dbReference type="GO" id="GO:0052689">
    <property type="term" value="F:carboxylic ester hydrolase activity"/>
    <property type="evidence" value="ECO:0007669"/>
    <property type="project" value="TreeGrafter"/>
</dbReference>
<proteinExistence type="predicted"/>
<dbReference type="InterPro" id="IPR022742">
    <property type="entry name" value="Hydrolase_4"/>
</dbReference>
<keyword evidence="3" id="KW-1185">Reference proteome</keyword>
<dbReference type="EMBL" id="MUGW01000034">
    <property type="protein sequence ID" value="OXA87664.1"/>
    <property type="molecule type" value="Genomic_DNA"/>
</dbReference>
<dbReference type="Proteomes" id="UP000198345">
    <property type="component" value="Unassembled WGS sequence"/>
</dbReference>
<dbReference type="Gene3D" id="3.40.50.1820">
    <property type="entry name" value="alpha/beta hydrolase"/>
    <property type="match status" value="1"/>
</dbReference>
<dbReference type="InterPro" id="IPR029058">
    <property type="entry name" value="AB_hydrolase_fold"/>
</dbReference>
<dbReference type="Pfam" id="PF12146">
    <property type="entry name" value="Hydrolase_4"/>
    <property type="match status" value="1"/>
</dbReference>
<dbReference type="AlphaFoldDB" id="A0A226H0X4"/>
<evidence type="ECO:0000259" key="1">
    <source>
        <dbReference type="Pfam" id="PF12146"/>
    </source>
</evidence>
<evidence type="ECO:0000313" key="3">
    <source>
        <dbReference type="Proteomes" id="UP000198345"/>
    </source>
</evidence>
<organism evidence="2 3">
    <name type="scientific">Flavobacterium hercynium</name>
    <dbReference type="NCBI Taxonomy" id="387094"/>
    <lineage>
        <taxon>Bacteria</taxon>
        <taxon>Pseudomonadati</taxon>
        <taxon>Bacteroidota</taxon>
        <taxon>Flavobacteriia</taxon>
        <taxon>Flavobacteriales</taxon>
        <taxon>Flavobacteriaceae</taxon>
        <taxon>Flavobacterium</taxon>
    </lineage>
</organism>
<sequence>MDFSKEIQNTKDYNFTEIEFADTAENIILSSTLITPKKAYSKIVVITPGSGQDTRNSHYVLAENLLANGIAVYRFDDRGVGKSRGTVNFSVDQIITDLFYAIDNLQKIDSLSQKQIGLLGHSLGGIATIDNYQKGFKLDFLVLMATPIEKFGKFTKPQYQSKPNAEKVSTKTVFQNIQIPMLFVAGTNDSFFESNKTVALINNLNNKNIETKILKDLNHFLRQETDDWKKTKEYQSLYEIDSTALEIITNWIKKV</sequence>
<dbReference type="PANTHER" id="PTHR43265">
    <property type="entry name" value="ESTERASE ESTD"/>
    <property type="match status" value="1"/>
</dbReference>
<name>A0A226H0X4_9FLAO</name>
<comment type="caution">
    <text evidence="2">The sequence shown here is derived from an EMBL/GenBank/DDBJ whole genome shotgun (WGS) entry which is preliminary data.</text>
</comment>
<gene>
    <name evidence="2" type="ORF">B0A66_16135</name>
</gene>
<dbReference type="InterPro" id="IPR053145">
    <property type="entry name" value="AB_hydrolase_Est10"/>
</dbReference>
<dbReference type="SUPFAM" id="SSF53474">
    <property type="entry name" value="alpha/beta-Hydrolases"/>
    <property type="match status" value="1"/>
</dbReference>
<feature type="domain" description="Serine aminopeptidase S33" evidence="1">
    <location>
        <begin position="42"/>
        <end position="147"/>
    </location>
</feature>
<reference evidence="2 3" key="1">
    <citation type="submission" date="2016-11" db="EMBL/GenBank/DDBJ databases">
        <title>Whole genomes of Flavobacteriaceae.</title>
        <authorList>
            <person name="Stine C."/>
            <person name="Li C."/>
            <person name="Tadesse D."/>
        </authorList>
    </citation>
    <scope>NUCLEOTIDE SEQUENCE [LARGE SCALE GENOMIC DNA]</scope>
    <source>
        <strain evidence="2 3">DSM 18292</strain>
    </source>
</reference>